<organism evidence="1">
    <name type="scientific">uncultured Mycobacterium sp</name>
    <dbReference type="NCBI Taxonomy" id="171292"/>
    <lineage>
        <taxon>Bacteria</taxon>
        <taxon>Bacillati</taxon>
        <taxon>Actinomycetota</taxon>
        <taxon>Actinomycetes</taxon>
        <taxon>Mycobacteriales</taxon>
        <taxon>Mycobacteriaceae</taxon>
        <taxon>Mycobacterium</taxon>
        <taxon>environmental samples</taxon>
    </lineage>
</organism>
<name>A0A1Y5NW61_9MYCO</name>
<gene>
    <name evidence="1" type="ORF">MHPYR_10268</name>
</gene>
<sequence length="106" mass="11648">MTVEQPGIEALGDHDYLVHVPLDDDVVTIRMRATPEIVTRIGGADSDETRVIAATVAYLVSRQRADDLPEQLDLDDVAAAYDDYVADLHTQMANRANNTRPESLSP</sequence>
<dbReference type="AlphaFoldDB" id="A0A1Y5NW61"/>
<reference evidence="1" key="1">
    <citation type="submission" date="2016-03" db="EMBL/GenBank/DDBJ databases">
        <authorList>
            <person name="Ploux O."/>
        </authorList>
    </citation>
    <scope>NUCLEOTIDE SEQUENCE</scope>
    <source>
        <strain evidence="1">UC10</strain>
    </source>
</reference>
<dbReference type="EMBL" id="FLQS01000001">
    <property type="protein sequence ID" value="SBS70692.1"/>
    <property type="molecule type" value="Genomic_DNA"/>
</dbReference>
<evidence type="ECO:0000313" key="1">
    <source>
        <dbReference type="EMBL" id="SBS70692.1"/>
    </source>
</evidence>
<proteinExistence type="predicted"/>
<protein>
    <submittedName>
        <fullName evidence="1">Uncharacterized protein</fullName>
    </submittedName>
</protein>
<accession>A0A1Y5NW61</accession>